<keyword evidence="2" id="KW-1185">Reference proteome</keyword>
<evidence type="ECO:0000313" key="2">
    <source>
        <dbReference type="Proteomes" id="UP000228976"/>
    </source>
</evidence>
<sequence length="46" mass="5209">MQLYLSKTDGLIVLFSRHNKVHNGGQRLRNGVANRSNLVVAQKMMI</sequence>
<organism evidence="1 2">
    <name type="scientific">Aeriscardovia aeriphila</name>
    <dbReference type="NCBI Taxonomy" id="218139"/>
    <lineage>
        <taxon>Bacteria</taxon>
        <taxon>Bacillati</taxon>
        <taxon>Actinomycetota</taxon>
        <taxon>Actinomycetes</taxon>
        <taxon>Bifidobacteriales</taxon>
        <taxon>Bifidobacteriaceae</taxon>
        <taxon>Aeriscardovia</taxon>
    </lineage>
</organism>
<gene>
    <name evidence="1" type="ORF">AEAE_1248</name>
</gene>
<accession>A0A261F8B2</accession>
<comment type="caution">
    <text evidence="1">The sequence shown here is derived from an EMBL/GenBank/DDBJ whole genome shotgun (WGS) entry which is preliminary data.</text>
</comment>
<evidence type="ECO:0000313" key="1">
    <source>
        <dbReference type="EMBL" id="OZG55126.1"/>
    </source>
</evidence>
<dbReference type="Proteomes" id="UP000228976">
    <property type="component" value="Unassembled WGS sequence"/>
</dbReference>
<reference evidence="1 2" key="1">
    <citation type="journal article" date="2017" name="BMC Genomics">
        <title>Comparative genomic and phylogenomic analyses of the Bifidobacteriaceae family.</title>
        <authorList>
            <person name="Lugli G.A."/>
            <person name="Milani C."/>
            <person name="Turroni F."/>
            <person name="Duranti S."/>
            <person name="Mancabelli L."/>
            <person name="Mangifesta M."/>
            <person name="Ferrario C."/>
            <person name="Modesto M."/>
            <person name="Mattarelli P."/>
            <person name="Jiri K."/>
            <person name="van Sinderen D."/>
            <person name="Ventura M."/>
        </authorList>
    </citation>
    <scope>NUCLEOTIDE SEQUENCE [LARGE SCALE GENOMIC DNA]</scope>
    <source>
        <strain evidence="1 2">LMG 21773</strain>
    </source>
</reference>
<proteinExistence type="predicted"/>
<dbReference type="AlphaFoldDB" id="A0A261F8B2"/>
<protein>
    <submittedName>
        <fullName evidence="1">Uncharacterized protein</fullName>
    </submittedName>
</protein>
<dbReference type="EMBL" id="MWWU01000005">
    <property type="protein sequence ID" value="OZG55126.1"/>
    <property type="molecule type" value="Genomic_DNA"/>
</dbReference>
<name>A0A261F8B2_9BIFI</name>